<feature type="active site" description="Proton donor/acceptor" evidence="9">
    <location>
        <position position="70"/>
    </location>
</feature>
<dbReference type="SUPFAM" id="SSF141523">
    <property type="entry name" value="L,D-transpeptidase catalytic domain-like"/>
    <property type="match status" value="1"/>
</dbReference>
<dbReference type="PANTHER" id="PTHR30582:SF24">
    <property type="entry name" value="L,D-TRANSPEPTIDASE ERFK_SRFK-RELATED"/>
    <property type="match status" value="1"/>
</dbReference>
<reference evidence="11" key="2">
    <citation type="submission" date="2021-09" db="EMBL/GenBank/DDBJ databases">
        <authorList>
            <person name="Gilroy R."/>
        </authorList>
    </citation>
    <scope>NUCLEOTIDE SEQUENCE</scope>
    <source>
        <strain evidence="11">CHK171-7178</strain>
    </source>
</reference>
<dbReference type="GO" id="GO:0016757">
    <property type="term" value="F:glycosyltransferase activity"/>
    <property type="evidence" value="ECO:0007669"/>
    <property type="project" value="UniProtKB-KW"/>
</dbReference>
<dbReference type="PANTHER" id="PTHR30582">
    <property type="entry name" value="L,D-TRANSPEPTIDASE"/>
    <property type="match status" value="1"/>
</dbReference>
<dbReference type="GO" id="GO:0071972">
    <property type="term" value="F:peptidoglycan L,D-transpeptidase activity"/>
    <property type="evidence" value="ECO:0007669"/>
    <property type="project" value="TreeGrafter"/>
</dbReference>
<comment type="pathway">
    <text evidence="1 9">Cell wall biogenesis; peptidoglycan biosynthesis.</text>
</comment>
<evidence type="ECO:0000313" key="12">
    <source>
        <dbReference type="Proteomes" id="UP000698173"/>
    </source>
</evidence>
<dbReference type="Gene3D" id="2.40.440.10">
    <property type="entry name" value="L,D-transpeptidase catalytic domain-like"/>
    <property type="match status" value="1"/>
</dbReference>
<dbReference type="InterPro" id="IPR005490">
    <property type="entry name" value="LD_TPept_cat_dom"/>
</dbReference>
<evidence type="ECO:0000256" key="4">
    <source>
        <dbReference type="ARBA" id="ARBA00022679"/>
    </source>
</evidence>
<keyword evidence="3" id="KW-0328">Glycosyltransferase</keyword>
<feature type="active site" description="Nucleophile" evidence="9">
    <location>
        <position position="86"/>
    </location>
</feature>
<keyword evidence="7 9" id="KW-0573">Peptidoglycan synthesis</keyword>
<evidence type="ECO:0000256" key="6">
    <source>
        <dbReference type="ARBA" id="ARBA00022960"/>
    </source>
</evidence>
<dbReference type="CDD" id="cd16913">
    <property type="entry name" value="YkuD_like"/>
    <property type="match status" value="1"/>
</dbReference>
<comment type="caution">
    <text evidence="11">The sequence shown here is derived from an EMBL/GenBank/DDBJ whole genome shotgun (WGS) entry which is preliminary data.</text>
</comment>
<evidence type="ECO:0000256" key="7">
    <source>
        <dbReference type="ARBA" id="ARBA00022984"/>
    </source>
</evidence>
<dbReference type="GO" id="GO:0008360">
    <property type="term" value="P:regulation of cell shape"/>
    <property type="evidence" value="ECO:0007669"/>
    <property type="project" value="UniProtKB-UniRule"/>
</dbReference>
<name>A0A921FW74_SPOPS</name>
<keyword evidence="5" id="KW-0378">Hydrolase</keyword>
<dbReference type="PROSITE" id="PS52029">
    <property type="entry name" value="LD_TPASE"/>
    <property type="match status" value="1"/>
</dbReference>
<comment type="similarity">
    <text evidence="2">Belongs to the YkuD family.</text>
</comment>
<dbReference type="InterPro" id="IPR038063">
    <property type="entry name" value="Transpep_catalytic_dom"/>
</dbReference>
<protein>
    <submittedName>
        <fullName evidence="11">L,D-transpeptidase</fullName>
    </submittedName>
</protein>
<evidence type="ECO:0000313" key="11">
    <source>
        <dbReference type="EMBL" id="HJF30935.1"/>
    </source>
</evidence>
<reference evidence="11" key="1">
    <citation type="journal article" date="2021" name="PeerJ">
        <title>Extensive microbial diversity within the chicken gut microbiome revealed by metagenomics and culture.</title>
        <authorList>
            <person name="Gilroy R."/>
            <person name="Ravi A."/>
            <person name="Getino M."/>
            <person name="Pursley I."/>
            <person name="Horton D.L."/>
            <person name="Alikhan N.F."/>
            <person name="Baker D."/>
            <person name="Gharbi K."/>
            <person name="Hall N."/>
            <person name="Watson M."/>
            <person name="Adriaenssens E.M."/>
            <person name="Foster-Nyarko E."/>
            <person name="Jarju S."/>
            <person name="Secka A."/>
            <person name="Antonio M."/>
            <person name="Oren A."/>
            <person name="Chaudhuri R.R."/>
            <person name="La Ragione R."/>
            <person name="Hildebrand F."/>
            <person name="Pallen M.J."/>
        </authorList>
    </citation>
    <scope>NUCLEOTIDE SEQUENCE</scope>
    <source>
        <strain evidence="11">CHK171-7178</strain>
    </source>
</reference>
<dbReference type="GO" id="GO:0005576">
    <property type="term" value="C:extracellular region"/>
    <property type="evidence" value="ECO:0007669"/>
    <property type="project" value="TreeGrafter"/>
</dbReference>
<gene>
    <name evidence="11" type="ORF">K8V56_04030</name>
</gene>
<sequence length="111" mass="12180">MNLWIDISTLNHQLNLYDGHHLIKKYPIAVGKMVTSTPMGTYKIINKQSNPGGPFGAFWMGLSKPHYGIHGTNNPSSIGKSVSHGCIRMHNEDVLELASMVPVGTTVTIHK</sequence>
<evidence type="ECO:0000256" key="9">
    <source>
        <dbReference type="PROSITE-ProRule" id="PRU01373"/>
    </source>
</evidence>
<evidence type="ECO:0000256" key="5">
    <source>
        <dbReference type="ARBA" id="ARBA00022801"/>
    </source>
</evidence>
<dbReference type="EMBL" id="DYWT01000064">
    <property type="protein sequence ID" value="HJF30935.1"/>
    <property type="molecule type" value="Genomic_DNA"/>
</dbReference>
<proteinExistence type="inferred from homology"/>
<evidence type="ECO:0000259" key="10">
    <source>
        <dbReference type="PROSITE" id="PS52029"/>
    </source>
</evidence>
<dbReference type="GO" id="GO:0018104">
    <property type="term" value="P:peptidoglycan-protein cross-linking"/>
    <property type="evidence" value="ECO:0007669"/>
    <property type="project" value="TreeGrafter"/>
</dbReference>
<dbReference type="InterPro" id="IPR050979">
    <property type="entry name" value="LD-transpeptidase"/>
</dbReference>
<evidence type="ECO:0000256" key="1">
    <source>
        <dbReference type="ARBA" id="ARBA00004752"/>
    </source>
</evidence>
<keyword evidence="8 9" id="KW-0961">Cell wall biogenesis/degradation</keyword>
<organism evidence="11 12">
    <name type="scientific">Sporosarcina psychrophila</name>
    <name type="common">Bacillus psychrophilus</name>
    <dbReference type="NCBI Taxonomy" id="1476"/>
    <lineage>
        <taxon>Bacteria</taxon>
        <taxon>Bacillati</taxon>
        <taxon>Bacillota</taxon>
        <taxon>Bacilli</taxon>
        <taxon>Bacillales</taxon>
        <taxon>Caryophanaceae</taxon>
        <taxon>Sporosarcina</taxon>
    </lineage>
</organism>
<evidence type="ECO:0000256" key="2">
    <source>
        <dbReference type="ARBA" id="ARBA00005992"/>
    </source>
</evidence>
<accession>A0A921FW74</accession>
<dbReference type="Proteomes" id="UP000698173">
    <property type="component" value="Unassembled WGS sequence"/>
</dbReference>
<keyword evidence="4" id="KW-0808">Transferase</keyword>
<dbReference type="GO" id="GO:0071555">
    <property type="term" value="P:cell wall organization"/>
    <property type="evidence" value="ECO:0007669"/>
    <property type="project" value="UniProtKB-UniRule"/>
</dbReference>
<dbReference type="AlphaFoldDB" id="A0A921FW74"/>
<keyword evidence="6 9" id="KW-0133">Cell shape</keyword>
<feature type="domain" description="L,D-TPase catalytic" evidence="10">
    <location>
        <begin position="3"/>
        <end position="110"/>
    </location>
</feature>
<evidence type="ECO:0000256" key="3">
    <source>
        <dbReference type="ARBA" id="ARBA00022676"/>
    </source>
</evidence>
<dbReference type="Pfam" id="PF03734">
    <property type="entry name" value="YkuD"/>
    <property type="match status" value="1"/>
</dbReference>
<evidence type="ECO:0000256" key="8">
    <source>
        <dbReference type="ARBA" id="ARBA00023316"/>
    </source>
</evidence>